<dbReference type="PANTHER" id="PTHR34960:SF1">
    <property type="entry name" value="EMB|CAB68146.1-RELATED"/>
    <property type="match status" value="1"/>
</dbReference>
<dbReference type="OMA" id="IIMKQIC"/>
<evidence type="ECO:0000313" key="4">
    <source>
        <dbReference type="Proteomes" id="UP000077755"/>
    </source>
</evidence>
<dbReference type="AlphaFoldDB" id="A0A165YF36"/>
<dbReference type="OrthoDB" id="1921707at2759"/>
<proteinExistence type="predicted"/>
<name>A0A165YF36_DAUCS</name>
<sequence>MLFKSSLSTVATTASAAEIWGMGFFLIFFPEEEEDEINNPNTKKLKPSITFNTLLRRTNSVHLVSKAQSTISICALLVFFSLLLFTLSTFEPTATPSFPRRQLSSIKLYKPKPRPIVRETVHAFQGMGSLYTRGSRAMNSLIICHVMDSVSISELGLFLRLLHRSSLTSRSDVLFVFPSGKSNGYDYVIRQENDSVLELIARFKDLNGSSELEASFDVTQFVKSSEKMKGSAEAIWGRRIRSGNFSGENETELTQLSYGSVVGFEVDELDPENSLAGFMDHVPLSLRRWACYTLLLGRLRRKFKHVMLVDVKDVLLLGDPLGRVKNQSPESVYLSTISTATAKHGRKNHQKDVITPSIISGGARGIRRLANSMVTEIVRVAMQHKKKNSVTDSVVLNQLVGNDLLTSNIKVVVSPESIPEASSLSSVVLSNHSVIRRGNSNVEEFRVALMKHICSFKLDSSVYTSDC</sequence>
<dbReference type="EMBL" id="LNRQ01000004">
    <property type="protein sequence ID" value="KZM99034.1"/>
    <property type="molecule type" value="Genomic_DNA"/>
</dbReference>
<evidence type="ECO:0000313" key="2">
    <source>
        <dbReference type="EMBL" id="KZM99034.1"/>
    </source>
</evidence>
<dbReference type="Proteomes" id="UP000077755">
    <property type="component" value="Chromosome 4"/>
</dbReference>
<evidence type="ECO:0000259" key="1">
    <source>
        <dbReference type="Pfam" id="PF25002"/>
    </source>
</evidence>
<gene>
    <name evidence="2" type="ORF">DCAR_013604</name>
    <name evidence="3" type="ORF">DCAR_0417415</name>
</gene>
<dbReference type="InterPro" id="IPR056682">
    <property type="entry name" value="DUF7780"/>
</dbReference>
<dbReference type="Pfam" id="PF25002">
    <property type="entry name" value="DUF7780"/>
    <property type="match status" value="1"/>
</dbReference>
<dbReference type="KEGG" id="dcr:108215832"/>
<accession>A0A165YF36</accession>
<dbReference type="EMBL" id="CP093346">
    <property type="protein sequence ID" value="WOG98074.1"/>
    <property type="molecule type" value="Genomic_DNA"/>
</dbReference>
<dbReference type="Gramene" id="KZM99034">
    <property type="protein sequence ID" value="KZM99034"/>
    <property type="gene ID" value="DCAR_013604"/>
</dbReference>
<evidence type="ECO:0000313" key="3">
    <source>
        <dbReference type="EMBL" id="WOG98074.1"/>
    </source>
</evidence>
<reference evidence="3" key="2">
    <citation type="submission" date="2022-03" db="EMBL/GenBank/DDBJ databases">
        <title>Draft title - Genomic analysis of global carrot germplasm unveils the trajectory of domestication and the origin of high carotenoid orange carrot.</title>
        <authorList>
            <person name="Iorizzo M."/>
            <person name="Ellison S."/>
            <person name="Senalik D."/>
            <person name="Macko-Podgorni A."/>
            <person name="Grzebelus D."/>
            <person name="Bostan H."/>
            <person name="Rolling W."/>
            <person name="Curaba J."/>
            <person name="Simon P."/>
        </authorList>
    </citation>
    <scope>NUCLEOTIDE SEQUENCE</scope>
    <source>
        <tissue evidence="3">Leaf</tissue>
    </source>
</reference>
<reference evidence="2" key="1">
    <citation type="journal article" date="2016" name="Nat. Genet.">
        <title>A high-quality carrot genome assembly provides new insights into carotenoid accumulation and asterid genome evolution.</title>
        <authorList>
            <person name="Iorizzo M."/>
            <person name="Ellison S."/>
            <person name="Senalik D."/>
            <person name="Zeng P."/>
            <person name="Satapoomin P."/>
            <person name="Huang J."/>
            <person name="Bowman M."/>
            <person name="Iovene M."/>
            <person name="Sanseverino W."/>
            <person name="Cavagnaro P."/>
            <person name="Yildiz M."/>
            <person name="Macko-Podgorni A."/>
            <person name="Moranska E."/>
            <person name="Grzebelus E."/>
            <person name="Grzebelus D."/>
            <person name="Ashrafi H."/>
            <person name="Zheng Z."/>
            <person name="Cheng S."/>
            <person name="Spooner D."/>
            <person name="Van Deynze A."/>
            <person name="Simon P."/>
        </authorList>
    </citation>
    <scope>NUCLEOTIDE SEQUENCE [LARGE SCALE GENOMIC DNA]</scope>
    <source>
        <tissue evidence="2">Leaf</tissue>
    </source>
</reference>
<organism evidence="2">
    <name type="scientific">Daucus carota subsp. sativus</name>
    <name type="common">Carrot</name>
    <dbReference type="NCBI Taxonomy" id="79200"/>
    <lineage>
        <taxon>Eukaryota</taxon>
        <taxon>Viridiplantae</taxon>
        <taxon>Streptophyta</taxon>
        <taxon>Embryophyta</taxon>
        <taxon>Tracheophyta</taxon>
        <taxon>Spermatophyta</taxon>
        <taxon>Magnoliopsida</taxon>
        <taxon>eudicotyledons</taxon>
        <taxon>Gunneridae</taxon>
        <taxon>Pentapetalae</taxon>
        <taxon>asterids</taxon>
        <taxon>campanulids</taxon>
        <taxon>Apiales</taxon>
        <taxon>Apiaceae</taxon>
        <taxon>Apioideae</taxon>
        <taxon>Scandiceae</taxon>
        <taxon>Daucinae</taxon>
        <taxon>Daucus</taxon>
        <taxon>Daucus sect. Daucus</taxon>
    </lineage>
</organism>
<dbReference type="PANTHER" id="PTHR34960">
    <property type="entry name" value="EMB|CAB68146.1-RELATED"/>
    <property type="match status" value="1"/>
</dbReference>
<protein>
    <recommendedName>
        <fullName evidence="1">DUF7780 domain-containing protein</fullName>
    </recommendedName>
</protein>
<feature type="domain" description="DUF7780" evidence="1">
    <location>
        <begin position="122"/>
        <end position="417"/>
    </location>
</feature>
<keyword evidence="4" id="KW-1185">Reference proteome</keyword>